<evidence type="ECO:0000256" key="2">
    <source>
        <dbReference type="ARBA" id="ARBA00010231"/>
    </source>
</evidence>
<dbReference type="InterPro" id="IPR029044">
    <property type="entry name" value="Nucleotide-diphossugar_trans"/>
</dbReference>
<dbReference type="InterPro" id="IPR016055">
    <property type="entry name" value="A-D-PHexomutase_a/b/a-I/II/III"/>
</dbReference>
<comment type="similarity">
    <text evidence="1">Belongs to the transferase hexapeptide repeat family.</text>
</comment>
<dbReference type="InterPro" id="IPR050486">
    <property type="entry name" value="Mannose-1P_guanyltransferase"/>
</dbReference>
<evidence type="ECO:0000313" key="6">
    <source>
        <dbReference type="EMBL" id="KAA6471731.1"/>
    </source>
</evidence>
<gene>
    <name evidence="6" type="ORF">DX932_05275</name>
</gene>
<dbReference type="Proteomes" id="UP000323321">
    <property type="component" value="Unassembled WGS sequence"/>
</dbReference>
<dbReference type="InterPro" id="IPR005844">
    <property type="entry name" value="A-D-PHexomutase_a/b/a-I"/>
</dbReference>
<evidence type="ECO:0000259" key="4">
    <source>
        <dbReference type="Pfam" id="PF02878"/>
    </source>
</evidence>
<accession>A0A9W7Q8K1</accession>
<evidence type="ECO:0000259" key="3">
    <source>
        <dbReference type="Pfam" id="PF00483"/>
    </source>
</evidence>
<evidence type="ECO:0000313" key="7">
    <source>
        <dbReference type="Proteomes" id="UP000323321"/>
    </source>
</evidence>
<evidence type="ECO:0000256" key="1">
    <source>
        <dbReference type="ARBA" id="ARBA00007274"/>
    </source>
</evidence>
<dbReference type="Pfam" id="PF02878">
    <property type="entry name" value="PGM_PMM_I"/>
    <property type="match status" value="1"/>
</dbReference>
<reference evidence="6 7" key="1">
    <citation type="submission" date="2018-08" db="EMBL/GenBank/DDBJ databases">
        <title>Bacillus phenotypic plasticity.</title>
        <authorList>
            <person name="Hurtado E."/>
        </authorList>
    </citation>
    <scope>NUCLEOTIDE SEQUENCE [LARGE SCALE GENOMIC DNA]</scope>
    <source>
        <strain evidence="6 7">111b</strain>
    </source>
</reference>
<dbReference type="InterPro" id="IPR056729">
    <property type="entry name" value="GMPPB_C"/>
</dbReference>
<dbReference type="GO" id="GO:0016868">
    <property type="term" value="F:intramolecular phosphotransferase activity"/>
    <property type="evidence" value="ECO:0007669"/>
    <property type="project" value="InterPro"/>
</dbReference>
<dbReference type="RefSeq" id="WP_150157979.1">
    <property type="nucleotide sequence ID" value="NZ_QSMZ01000003.1"/>
</dbReference>
<dbReference type="AlphaFoldDB" id="A0A9W7Q8K1"/>
<dbReference type="EMBL" id="QSMZ01000003">
    <property type="protein sequence ID" value="KAA6471731.1"/>
    <property type="molecule type" value="Genomic_DNA"/>
</dbReference>
<protein>
    <submittedName>
        <fullName evidence="6">Nucleotidyltransferase</fullName>
    </submittedName>
</protein>
<dbReference type="Pfam" id="PF25087">
    <property type="entry name" value="GMPPB_C"/>
    <property type="match status" value="1"/>
</dbReference>
<comment type="caution">
    <text evidence="6">The sequence shown here is derived from an EMBL/GenBank/DDBJ whole genome shotgun (WGS) entry which is preliminary data.</text>
</comment>
<organism evidence="6 7">
    <name type="scientific">Bacillus cereus</name>
    <dbReference type="NCBI Taxonomy" id="1396"/>
    <lineage>
        <taxon>Bacteria</taxon>
        <taxon>Bacillati</taxon>
        <taxon>Bacillota</taxon>
        <taxon>Bacilli</taxon>
        <taxon>Bacillales</taxon>
        <taxon>Bacillaceae</taxon>
        <taxon>Bacillus</taxon>
        <taxon>Bacillus cereus group</taxon>
    </lineage>
</organism>
<dbReference type="SUPFAM" id="SSF53448">
    <property type="entry name" value="Nucleotide-diphospho-sugar transferases"/>
    <property type="match status" value="1"/>
</dbReference>
<dbReference type="Gene3D" id="3.90.550.10">
    <property type="entry name" value="Spore Coat Polysaccharide Biosynthesis Protein SpsA, Chain A"/>
    <property type="match status" value="1"/>
</dbReference>
<dbReference type="InterPro" id="IPR005835">
    <property type="entry name" value="NTP_transferase_dom"/>
</dbReference>
<feature type="domain" description="Mannose-1-phosphate guanyltransferase C-terminal" evidence="5">
    <location>
        <begin position="262"/>
        <end position="365"/>
    </location>
</feature>
<dbReference type="PANTHER" id="PTHR22572">
    <property type="entry name" value="SUGAR-1-PHOSPHATE GUANYL TRANSFERASE"/>
    <property type="match status" value="1"/>
</dbReference>
<evidence type="ECO:0000259" key="5">
    <source>
        <dbReference type="Pfam" id="PF25087"/>
    </source>
</evidence>
<comment type="similarity">
    <text evidence="2">Belongs to the phosphohexose mutase family.</text>
</comment>
<feature type="domain" description="Nucleotidyl transferase" evidence="3">
    <location>
        <begin position="2"/>
        <end position="231"/>
    </location>
</feature>
<dbReference type="InterPro" id="IPR011004">
    <property type="entry name" value="Trimer_LpxA-like_sf"/>
</dbReference>
<feature type="domain" description="Alpha-D-phosphohexomutase alpha/beta/alpha" evidence="4">
    <location>
        <begin position="392"/>
        <end position="510"/>
    </location>
</feature>
<dbReference type="SUPFAM" id="SSF53738">
    <property type="entry name" value="Phosphoglucomutase, first 3 domains"/>
    <property type="match status" value="1"/>
</dbReference>
<dbReference type="Gene3D" id="3.40.120.10">
    <property type="entry name" value="Alpha-D-Glucose-1,6-Bisphosphate, subunit A, domain 3"/>
    <property type="match status" value="1"/>
</dbReference>
<sequence>MKGVILAGGKGRRLRPLTCNTPKPMLPLLEKPVLEYNIELLRQHGIREIAITVQYMSTTIKQYFGDGSKWGVNLYYFEDSPPLGTAGSIKQAEQFLDETFVVISGDALTDFQLSEGIRFHEQKKRIVTMFVKEVENPLSFGLVVMNKDQEVTRYIEKPGWNEVVSNVVNTGIYIMEPEIFSYIPPRQFFDFSHDVFPLLANKNVLFAYLSEGYWLDIGTFNQYRQAQFDLLTKKLQVPIPYTEVLPMVWMGEGVTIGKGTKIHGPSFIGEGAKIGTGAVIEPYSIIGKNSIVSNYSHLQKSIVFANAHIGKYCELLETTIGERTIVEDDVTLFQKSVVADHCHIGRSTVIKQKGKLWPYKAIDSHSIVGAAGIQESEMSAGWLQKSRIVGRGNVEITPQFIVKIAMAYGSLFTKGESILIGSQENIETTSYKNLFLHAIHGIGIHTMECKEMNESLFQYSVHHLQCAGGVFIQVENENENEIVIKLYSQAGMPLTYKQQKEIEQVYMSELFYYVHEKEMGRNELVHVSINEYIEVILEHIDIEKIQMQKFHLLINKRNDTLQHLLMLFLQRLGCTVTWIYASEQKDHVKALMKSSKANMALMFSEQGNHFELYDKHSNIYQGTDLEEVDIPDFLLESTGNIYPMSLKLGECYLLFYTQDERKSFQVRWKRDILYRIGKLFELIALQGKTFLSIVEQSPPLYLLYDEVVCSWNEKGEIMRKLLDDIERKGEGIFEGVQFKYTEKEWSYIVSDTKQPKFLVYSHARNPVIARENMKNLIEKIRQYQKV</sequence>
<proteinExistence type="inferred from homology"/>
<dbReference type="Gene3D" id="2.160.10.10">
    <property type="entry name" value="Hexapeptide repeat proteins"/>
    <property type="match status" value="1"/>
</dbReference>
<name>A0A9W7Q8K1_BACCE</name>
<dbReference type="Pfam" id="PF00483">
    <property type="entry name" value="NTP_transferase"/>
    <property type="match status" value="1"/>
</dbReference>
<dbReference type="CDD" id="cd04181">
    <property type="entry name" value="NTP_transferase"/>
    <property type="match status" value="1"/>
</dbReference>
<dbReference type="GO" id="GO:0005975">
    <property type="term" value="P:carbohydrate metabolic process"/>
    <property type="evidence" value="ECO:0007669"/>
    <property type="project" value="InterPro"/>
</dbReference>
<dbReference type="SUPFAM" id="SSF51161">
    <property type="entry name" value="Trimeric LpxA-like enzymes"/>
    <property type="match status" value="1"/>
</dbReference>